<keyword evidence="3" id="KW-1185">Reference proteome</keyword>
<dbReference type="Proteomes" id="UP000253551">
    <property type="component" value="Unassembled WGS sequence"/>
</dbReference>
<gene>
    <name evidence="2" type="ORF">CU098_007029</name>
</gene>
<feature type="non-terminal residue" evidence="2">
    <location>
        <position position="689"/>
    </location>
</feature>
<evidence type="ECO:0000256" key="1">
    <source>
        <dbReference type="SAM" id="MobiDB-lite"/>
    </source>
</evidence>
<dbReference type="STRING" id="4846.A0A367JEY1"/>
<accession>A0A367JEY1</accession>
<organism evidence="2 3">
    <name type="scientific">Rhizopus stolonifer</name>
    <name type="common">Rhizopus nigricans</name>
    <dbReference type="NCBI Taxonomy" id="4846"/>
    <lineage>
        <taxon>Eukaryota</taxon>
        <taxon>Fungi</taxon>
        <taxon>Fungi incertae sedis</taxon>
        <taxon>Mucoromycota</taxon>
        <taxon>Mucoromycotina</taxon>
        <taxon>Mucoromycetes</taxon>
        <taxon>Mucorales</taxon>
        <taxon>Mucorineae</taxon>
        <taxon>Rhizopodaceae</taxon>
        <taxon>Rhizopus</taxon>
    </lineage>
</organism>
<dbReference type="SUPFAM" id="SSF52540">
    <property type="entry name" value="P-loop containing nucleoside triphosphate hydrolases"/>
    <property type="match status" value="1"/>
</dbReference>
<sequence>MILSEPLFTNNQDSKFIEPILSQSKSDIEKQLKEQAKIKRDLNKSRKEDQSTELTLKRITRGDFNVFKATEESEEESEVESEDGLRLIQVGSLSVLHDIAEPKLLFQVDVPSYQKKRRRIEEELPGLFGISVFSPSIERVTDTAIGNTTDTIVENITDPAETDREHVTDQESSAQTIEEGSTVKTTVMARVNEWHAESDITRNANGSSSNVKIYEMGINMIPIFSTSEQAKECDKISDLAKKRNDISVGSEFRKSIDCLNLTLKNYTNVPENPWAVSGKLQFLKELLDGLTKEDFSLIILTESLGEECYIHDLVNESLGFPCTRVGNILDDQWAGEYGVFVKTKKSKSALGPFENGSSTPNVDLILCLDITIENDLQIFSRLTRKGNEKAHVLWLVSVGSLEERMFRYLHEQSLSFSKSGKKVKDFLTQDNQWQTTSDEETLARNRLVALNLCSWLIDHKGIDTYQYRSTIKLPFSKFQATIKPSDSATDKIQAVITTQEQSGSDMDTGTDEELETPSTTSTHVTFAPATTAHVVSAPTPPVNFISNITPSATLVPTSILSDTLASTSASPATYSPATYSPTTTSASAHSARDSPTSSNNQSPIASHPPITSHHPSSDKRQVLTANFTDILEHVIFAPSEFVINRKRTPDDISEHERLLAMEISREQGAHYFEEVKRIRNQYQEKLDWI</sequence>
<feature type="compositionally biased region" description="Polar residues" evidence="1">
    <location>
        <begin position="497"/>
        <end position="507"/>
    </location>
</feature>
<comment type="caution">
    <text evidence="2">The sequence shown here is derived from an EMBL/GenBank/DDBJ whole genome shotgun (WGS) entry which is preliminary data.</text>
</comment>
<dbReference type="EMBL" id="PJQM01003522">
    <property type="protein sequence ID" value="RCH88429.1"/>
    <property type="molecule type" value="Genomic_DNA"/>
</dbReference>
<feature type="compositionally biased region" description="Low complexity" evidence="1">
    <location>
        <begin position="602"/>
        <end position="614"/>
    </location>
</feature>
<name>A0A367JEY1_RHIST</name>
<reference evidence="2 3" key="1">
    <citation type="journal article" date="2018" name="G3 (Bethesda)">
        <title>Phylogenetic and Phylogenomic Definition of Rhizopus Species.</title>
        <authorList>
            <person name="Gryganskyi A.P."/>
            <person name="Golan J."/>
            <person name="Dolatabadi S."/>
            <person name="Mondo S."/>
            <person name="Robb S."/>
            <person name="Idnurm A."/>
            <person name="Muszewska A."/>
            <person name="Steczkiewicz K."/>
            <person name="Masonjones S."/>
            <person name="Liao H.L."/>
            <person name="Gajdeczka M.T."/>
            <person name="Anike F."/>
            <person name="Vuek A."/>
            <person name="Anishchenko I.M."/>
            <person name="Voigt K."/>
            <person name="de Hoog G.S."/>
            <person name="Smith M.E."/>
            <person name="Heitman J."/>
            <person name="Vilgalys R."/>
            <person name="Stajich J.E."/>
        </authorList>
    </citation>
    <scope>NUCLEOTIDE SEQUENCE [LARGE SCALE GENOMIC DNA]</scope>
    <source>
        <strain evidence="2 3">LSU 92-RS-03</strain>
    </source>
</reference>
<dbReference type="OrthoDB" id="2276119at2759"/>
<evidence type="ECO:0000313" key="3">
    <source>
        <dbReference type="Proteomes" id="UP000253551"/>
    </source>
</evidence>
<protein>
    <submittedName>
        <fullName evidence="2">Uncharacterized protein</fullName>
    </submittedName>
</protein>
<feature type="compositionally biased region" description="Low complexity" evidence="1">
    <location>
        <begin position="570"/>
        <end position="589"/>
    </location>
</feature>
<feature type="region of interest" description="Disordered" evidence="1">
    <location>
        <begin position="570"/>
        <end position="618"/>
    </location>
</feature>
<evidence type="ECO:0000313" key="2">
    <source>
        <dbReference type="EMBL" id="RCH88429.1"/>
    </source>
</evidence>
<feature type="region of interest" description="Disordered" evidence="1">
    <location>
        <begin position="497"/>
        <end position="522"/>
    </location>
</feature>
<proteinExistence type="predicted"/>
<dbReference type="InterPro" id="IPR027417">
    <property type="entry name" value="P-loop_NTPase"/>
</dbReference>
<dbReference type="AlphaFoldDB" id="A0A367JEY1"/>